<accession>A0A433WIQ4</accession>
<comment type="caution">
    <text evidence="1">The sequence shown here is derived from an EMBL/GenBank/DDBJ whole genome shotgun (WGS) entry which is preliminary data.</text>
</comment>
<keyword evidence="2" id="KW-1185">Reference proteome</keyword>
<organism evidence="1 2">
    <name type="scientific">Chitinophaga solisilvae</name>
    <dbReference type="NCBI Taxonomy" id="1233460"/>
    <lineage>
        <taxon>Bacteria</taxon>
        <taxon>Pseudomonadati</taxon>
        <taxon>Bacteroidota</taxon>
        <taxon>Chitinophagia</taxon>
        <taxon>Chitinophagales</taxon>
        <taxon>Chitinophagaceae</taxon>
        <taxon>Chitinophaga</taxon>
    </lineage>
</organism>
<dbReference type="PROSITE" id="PS51257">
    <property type="entry name" value="PROKAR_LIPOPROTEIN"/>
    <property type="match status" value="1"/>
</dbReference>
<dbReference type="EMBL" id="RIAR02000001">
    <property type="protein sequence ID" value="NSL85269.1"/>
    <property type="molecule type" value="Genomic_DNA"/>
</dbReference>
<evidence type="ECO:0000313" key="2">
    <source>
        <dbReference type="Proteomes" id="UP000281028"/>
    </source>
</evidence>
<dbReference type="AlphaFoldDB" id="A0A433WIQ4"/>
<gene>
    <name evidence="1" type="ORF">ECE50_000390</name>
</gene>
<protein>
    <submittedName>
        <fullName evidence="1">Uncharacterized protein</fullName>
    </submittedName>
</protein>
<evidence type="ECO:0000313" key="1">
    <source>
        <dbReference type="EMBL" id="NSL85269.1"/>
    </source>
</evidence>
<proteinExistence type="predicted"/>
<dbReference type="Proteomes" id="UP000281028">
    <property type="component" value="Unassembled WGS sequence"/>
</dbReference>
<name>A0A433WIQ4_9BACT</name>
<dbReference type="OrthoDB" id="616292at2"/>
<reference evidence="1" key="1">
    <citation type="submission" date="2020-05" db="EMBL/GenBank/DDBJ databases">
        <title>Chitinophaga laudate sp. nov., isolated from a tropical peat swamp.</title>
        <authorList>
            <person name="Goh C.B.S."/>
            <person name="Lee M.S."/>
            <person name="Parimannan S."/>
            <person name="Pasbakhsh P."/>
            <person name="Yule C.M."/>
            <person name="Rajandas H."/>
            <person name="Loke S."/>
            <person name="Croft L."/>
            <person name="Tan J.B.L."/>
        </authorList>
    </citation>
    <scope>NUCLEOTIDE SEQUENCE</scope>
    <source>
        <strain evidence="1">Mgbs1</strain>
    </source>
</reference>
<sequence>MVMTKIKHFLAAAVLLWSFSSCSKVEYTKVDKPAYLRVFNDFNTRIGVENKDEQKPFMCMLIDPEFDKDGVPVGAAIKGDFLDKRDPYAPPYPSHIGSSTSKRNPEYPGKESVPAGPVLNGFDLSSWAQIPSGKHRIIFYYRPMNEIPFFDLEPAVRKNVVVDTTLELGVEEVYTMHVLQTDFTTKSRGIIVRKENFHLLPLSDSMVYVNFYNYSAAGFWSADKSKKIDNYEDGVMRFGIRDDVNIWMSLCKPGGWNTITGYKYAYLGQMKRSIGNGTAPYYSFPLFADAASNRITTDIWQRFTLLVPGLDPERIPYGDRDSYVDGQYGLLALYGNGARQTFERGGLFLPSMIINIHSGTYNPRSFATVNTLEVVNGTAYLTTIQRRYPKPVY</sequence>